<evidence type="ECO:0000313" key="10">
    <source>
        <dbReference type="WBParaSite" id="BPAG_0000961101-mRNA-1"/>
    </source>
</evidence>
<reference evidence="8 9" key="2">
    <citation type="submission" date="2018-11" db="EMBL/GenBank/DDBJ databases">
        <authorList>
            <consortium name="Pathogen Informatics"/>
        </authorList>
    </citation>
    <scope>NUCLEOTIDE SEQUENCE [LARGE SCALE GENOMIC DNA]</scope>
</reference>
<evidence type="ECO:0000256" key="4">
    <source>
        <dbReference type="ARBA" id="ARBA00022989"/>
    </source>
</evidence>
<organism evidence="10">
    <name type="scientific">Brugia pahangi</name>
    <name type="common">Filarial nematode worm</name>
    <dbReference type="NCBI Taxonomy" id="6280"/>
    <lineage>
        <taxon>Eukaryota</taxon>
        <taxon>Metazoa</taxon>
        <taxon>Ecdysozoa</taxon>
        <taxon>Nematoda</taxon>
        <taxon>Chromadorea</taxon>
        <taxon>Rhabditida</taxon>
        <taxon>Spirurina</taxon>
        <taxon>Spiruromorpha</taxon>
        <taxon>Filarioidea</taxon>
        <taxon>Onchocercidae</taxon>
        <taxon>Brugia</taxon>
    </lineage>
</organism>
<keyword evidence="3 7" id="KW-0812">Transmembrane</keyword>
<gene>
    <name evidence="8" type="ORF">BPAG_LOCUS9573</name>
</gene>
<dbReference type="AlphaFoldDB" id="A0A158PR86"/>
<dbReference type="InterPro" id="IPR008795">
    <property type="entry name" value="Prominin"/>
</dbReference>
<feature type="transmembrane region" description="Helical" evidence="7">
    <location>
        <begin position="128"/>
        <end position="149"/>
    </location>
</feature>
<evidence type="ECO:0000313" key="9">
    <source>
        <dbReference type="Proteomes" id="UP000278627"/>
    </source>
</evidence>
<evidence type="ECO:0000256" key="2">
    <source>
        <dbReference type="ARBA" id="ARBA00006058"/>
    </source>
</evidence>
<dbReference type="WBParaSite" id="BPAG_0000961101-mRNA-1">
    <property type="protein sequence ID" value="BPAG_0000961101-mRNA-1"/>
    <property type="gene ID" value="BPAG_0000961101"/>
</dbReference>
<proteinExistence type="inferred from homology"/>
<keyword evidence="6" id="KW-0325">Glycoprotein</keyword>
<comment type="subcellular location">
    <subcellularLocation>
        <location evidence="1">Membrane</location>
        <topology evidence="1">Multi-pass membrane protein</topology>
    </subcellularLocation>
</comment>
<feature type="transmembrane region" description="Helical" evidence="7">
    <location>
        <begin position="393"/>
        <end position="420"/>
    </location>
</feature>
<dbReference type="PANTHER" id="PTHR11238:SF9">
    <property type="entry name" value="PROMININ, ISOFORM D"/>
    <property type="match status" value="1"/>
</dbReference>
<name>A0A158PR86_BRUPA</name>
<evidence type="ECO:0000256" key="3">
    <source>
        <dbReference type="ARBA" id="ARBA00022692"/>
    </source>
</evidence>
<dbReference type="EMBL" id="UZAD01013159">
    <property type="protein sequence ID" value="VDN90759.1"/>
    <property type="molecule type" value="Genomic_DNA"/>
</dbReference>
<keyword evidence="4 7" id="KW-1133">Transmembrane helix</keyword>
<evidence type="ECO:0000313" key="8">
    <source>
        <dbReference type="EMBL" id="VDN90759.1"/>
    </source>
</evidence>
<feature type="transmembrane region" description="Helical" evidence="7">
    <location>
        <begin position="651"/>
        <end position="677"/>
    </location>
</feature>
<sequence>MSGNSLENINPEQCLKKTIEITSRNYSFGFIDTFYDIAQKICQSMQTELTDTNVQILSNIITAQTTDDIIQSIFLVWQKQFWAFLSLAVAFAFIFLLPISGFFFFCSRYCYYGNAKRKNTNSFEMLPCGYLALLIGMQAIMIGSLTLSIESIDHTFSNTKNINKFVQNITEDVINVTEIIFDHVKCEMDMKLPKLFNKMKRVVRRLPSNAFNHYKESDGYINMQLAINNLKNISWTLNITAKYLEKIICDIRSLPLPLQKKLSNLTMLINDIISHGYQITRKDILESTDTLIDDVRREAIKMVAIIYNGSVNIIKFIQKSNQKMDNIHKQYIESREFDQLVNVLYAVIAISALCVITPTIIVVFSGITKLYANSKSSSKCSKVFFNSGRYCGLFGLAGAFFTGWIIMLVASLSFICGYSIEALSNPLFRDSEMRFFTTSPLFQFTIQNPIDKKNFTTDISNIIKYCKENETILSALEFERLINIDAIIREIDIEEKGEKAIDALKNVNLKQYFPEQFFNEFTEDFEQLENMNTELHNFIISDDITALNESLRDNLSYMNKNISNLVEVMNYTVIITQQLIEQYLYSNEIINDSAQIIEKECSNIVANIKEYIYNSTEYFRKNSYICRPFYDIWENTGLAVSQKLSRPVQGVWMSTSVLSLSYVPVIILTALIIRYLARTNRKYDFKEVSFPVTFILKFYKFPLSVKNLLSFIKLSYTYELSLPIVKFSC</sequence>
<reference evidence="10" key="1">
    <citation type="submission" date="2016-04" db="UniProtKB">
        <authorList>
            <consortium name="WormBaseParasite"/>
        </authorList>
    </citation>
    <scope>IDENTIFICATION</scope>
</reference>
<protein>
    <submittedName>
        <fullName evidence="10">Prominin</fullName>
    </submittedName>
</protein>
<feature type="transmembrane region" description="Helical" evidence="7">
    <location>
        <begin position="81"/>
        <end position="107"/>
    </location>
</feature>
<dbReference type="Proteomes" id="UP000278627">
    <property type="component" value="Unassembled WGS sequence"/>
</dbReference>
<dbReference type="Pfam" id="PF05478">
    <property type="entry name" value="Prominin"/>
    <property type="match status" value="1"/>
</dbReference>
<dbReference type="STRING" id="6280.A0A158PR86"/>
<evidence type="ECO:0000256" key="7">
    <source>
        <dbReference type="SAM" id="Phobius"/>
    </source>
</evidence>
<evidence type="ECO:0000256" key="5">
    <source>
        <dbReference type="ARBA" id="ARBA00023136"/>
    </source>
</evidence>
<keyword evidence="5 7" id="KW-0472">Membrane</keyword>
<keyword evidence="9" id="KW-1185">Reference proteome</keyword>
<evidence type="ECO:0000256" key="1">
    <source>
        <dbReference type="ARBA" id="ARBA00004141"/>
    </source>
</evidence>
<comment type="similarity">
    <text evidence="2">Belongs to the prominin family.</text>
</comment>
<dbReference type="GO" id="GO:0016020">
    <property type="term" value="C:membrane"/>
    <property type="evidence" value="ECO:0007669"/>
    <property type="project" value="UniProtKB-SubCell"/>
</dbReference>
<feature type="transmembrane region" description="Helical" evidence="7">
    <location>
        <begin position="343"/>
        <end position="372"/>
    </location>
</feature>
<dbReference type="PANTHER" id="PTHR11238">
    <property type="entry name" value="PROMININ ISOFORM D-RELATED"/>
    <property type="match status" value="1"/>
</dbReference>
<accession>A0A158PR86</accession>
<evidence type="ECO:0000256" key="6">
    <source>
        <dbReference type="ARBA" id="ARBA00023180"/>
    </source>
</evidence>